<dbReference type="GO" id="GO:0006508">
    <property type="term" value="P:proteolysis"/>
    <property type="evidence" value="ECO:0007669"/>
    <property type="project" value="UniProtKB-KW"/>
</dbReference>
<dbReference type="InterPro" id="IPR036440">
    <property type="entry name" value="Peptidase_C15-like_sf"/>
</dbReference>
<keyword evidence="3" id="KW-0645">Protease</keyword>
<name>A0A1S4F137_AEDAE</name>
<gene>
    <name evidence="6" type="primary">5573952</name>
</gene>
<dbReference type="InterPro" id="IPR016125">
    <property type="entry name" value="Peptidase_C15-like"/>
</dbReference>
<dbReference type="OrthoDB" id="407146at2759"/>
<dbReference type="FunCoup" id="A0A1S4F137">
    <property type="interactions" value="94"/>
</dbReference>
<dbReference type="Proteomes" id="UP000008820">
    <property type="component" value="Chromosome 2"/>
</dbReference>
<comment type="similarity">
    <text evidence="1">Belongs to the peptidase C15 family.</text>
</comment>
<evidence type="ECO:0000256" key="1">
    <source>
        <dbReference type="ARBA" id="ARBA00006641"/>
    </source>
</evidence>
<dbReference type="Pfam" id="PF01470">
    <property type="entry name" value="Peptidase_C15"/>
    <property type="match status" value="1"/>
</dbReference>
<accession>A0A1S4F137</accession>
<protein>
    <submittedName>
        <fullName evidence="6">Uncharacterized protein</fullName>
    </submittedName>
</protein>
<evidence type="ECO:0000256" key="4">
    <source>
        <dbReference type="ARBA" id="ARBA00022801"/>
    </source>
</evidence>
<dbReference type="PANTHER" id="PTHR23402:SF1">
    <property type="entry name" value="PYROGLUTAMYL-PEPTIDASE I"/>
    <property type="match status" value="1"/>
</dbReference>
<evidence type="ECO:0000313" key="7">
    <source>
        <dbReference type="Proteomes" id="UP000008820"/>
    </source>
</evidence>
<reference evidence="6 7" key="1">
    <citation type="submission" date="2017-06" db="EMBL/GenBank/DDBJ databases">
        <title>Aedes aegypti genome working group (AGWG) sequencing and assembly.</title>
        <authorList>
            <consortium name="Aedes aegypti Genome Working Group (AGWG)"/>
            <person name="Matthews B.J."/>
        </authorList>
    </citation>
    <scope>NUCLEOTIDE SEQUENCE [LARGE SCALE GENOMIC DNA]</scope>
    <source>
        <strain evidence="6 7">LVP_AGWG</strain>
    </source>
</reference>
<keyword evidence="4" id="KW-0378">Hydrolase</keyword>
<dbReference type="InParanoid" id="A0A1S4F137"/>
<dbReference type="GO" id="GO:0016920">
    <property type="term" value="F:pyroglutamyl-peptidase activity"/>
    <property type="evidence" value="ECO:0007669"/>
    <property type="project" value="InterPro"/>
</dbReference>
<organism evidence="6 7">
    <name type="scientific">Aedes aegypti</name>
    <name type="common">Yellowfever mosquito</name>
    <name type="synonym">Culex aegypti</name>
    <dbReference type="NCBI Taxonomy" id="7159"/>
    <lineage>
        <taxon>Eukaryota</taxon>
        <taxon>Metazoa</taxon>
        <taxon>Ecdysozoa</taxon>
        <taxon>Arthropoda</taxon>
        <taxon>Hexapoda</taxon>
        <taxon>Insecta</taxon>
        <taxon>Pterygota</taxon>
        <taxon>Neoptera</taxon>
        <taxon>Endopterygota</taxon>
        <taxon>Diptera</taxon>
        <taxon>Nematocera</taxon>
        <taxon>Culicoidea</taxon>
        <taxon>Culicidae</taxon>
        <taxon>Culicinae</taxon>
        <taxon>Aedini</taxon>
        <taxon>Aedes</taxon>
        <taxon>Stegomyia</taxon>
    </lineage>
</organism>
<dbReference type="VEuPathDB" id="VectorBase:AAEL002225"/>
<dbReference type="PANTHER" id="PTHR23402">
    <property type="entry name" value="PROTEASE FAMILY C15 PYROGLUTAMYL-PEPTIDASE I-RELATED"/>
    <property type="match status" value="1"/>
</dbReference>
<evidence type="ECO:0000256" key="2">
    <source>
        <dbReference type="ARBA" id="ARBA00022490"/>
    </source>
</evidence>
<dbReference type="Gene3D" id="3.40.630.20">
    <property type="entry name" value="Peptidase C15, pyroglutamyl peptidase I-like"/>
    <property type="match status" value="1"/>
</dbReference>
<evidence type="ECO:0000313" key="6">
    <source>
        <dbReference type="EnsemblMetazoa" id="AAEL002225-PA"/>
    </source>
</evidence>
<reference evidence="6" key="2">
    <citation type="submission" date="2020-05" db="UniProtKB">
        <authorList>
            <consortium name="EnsemblMetazoa"/>
        </authorList>
    </citation>
    <scope>IDENTIFICATION</scope>
    <source>
        <strain evidence="6">LVP_AGWG</strain>
    </source>
</reference>
<dbReference type="GO" id="GO:0005829">
    <property type="term" value="C:cytosol"/>
    <property type="evidence" value="ECO:0007669"/>
    <property type="project" value="InterPro"/>
</dbReference>
<dbReference type="AlphaFoldDB" id="A0A1S4F137"/>
<evidence type="ECO:0000256" key="5">
    <source>
        <dbReference type="ARBA" id="ARBA00022807"/>
    </source>
</evidence>
<dbReference type="EnsemblMetazoa" id="AAEL002225-RA">
    <property type="protein sequence ID" value="AAEL002225-PA"/>
    <property type="gene ID" value="AAEL002225"/>
</dbReference>
<keyword evidence="2" id="KW-0963">Cytoplasm</keyword>
<dbReference type="CDD" id="cd00501">
    <property type="entry name" value="Peptidase_C15"/>
    <property type="match status" value="1"/>
</dbReference>
<proteinExistence type="inferred from homology"/>
<keyword evidence="7" id="KW-1185">Reference proteome</keyword>
<dbReference type="InterPro" id="IPR000816">
    <property type="entry name" value="Peptidase_C15"/>
</dbReference>
<keyword evidence="5" id="KW-0788">Thiol protease</keyword>
<evidence type="ECO:0000256" key="3">
    <source>
        <dbReference type="ARBA" id="ARBA00022670"/>
    </source>
</evidence>
<sequence>MVTSTIYVTGFGPFAGHEERNASWEAVKLLPDSYQHKDTTYRVKKLEIPVTYEAVDAVVPKIWNDNPTLVIHVGVHGRIDSINLEKCSYSSGYCRPDFANRCLPCDKISLNSATEEGKCELLETNLDVDAIARELDAVKCCCSREVGSYLCGYIYLKSLDVDRDRTLFIHVPDIGKPYSSEQTKDAIYQVMDRCIRQLDSKGLL</sequence>
<dbReference type="SUPFAM" id="SSF53182">
    <property type="entry name" value="Pyrrolidone carboxyl peptidase (pyroglutamate aminopeptidase)"/>
    <property type="match status" value="1"/>
</dbReference>